<evidence type="ECO:0000313" key="10">
    <source>
        <dbReference type="Proteomes" id="UP001174936"/>
    </source>
</evidence>
<sequence>MAPPPRASGRAPDAGAGSSESDLEPTPWCCGWPRRATAKKKNLAQTHSKQASGENPGRDGSNSTSQHERSQTGIFPDKKPLWDTAYEKLREEDEKLVSNYEELLQREARTPGYVSDGGDAVHALDGEFRQATLKLVIQQGMQRMEEKRAKFTIAGHEFVLRDQISGTAKLALWAKDLIGEATKASPEASIVLAGVWLILPLLTNPVTAEEANQDGFAYVSTRITYYTALEPLLQRLGLSANIADGLRVEAESHLIDLYRHILEFQIASVLRFYYSSLKRYTGDVLQRRDWQEMRRGIEKRDATVHQNLVQMNSLMARLELESLNKASLEHLKSFQKLLPISGEMLQVAKDQRSLAQEQLDIQKHAAEQKLSEEQQKCLHLFRLTDAAKDATYEWYMDRIEDRVEDTCQWFLQHDNFQAWLRQESGPLLVTADPGCGKSVLAKHLVCHVLPQPGTTVCYFFFKDQDQNTIRQALCAVLHQLLSKKSTLIKHAVEQFKKNGSSLVNSTSTLWTIFEDAIKDPQAGPVIVVLDALDECESLELENLTDNVKKQFCGRAPAHGNLRYLLTSRPYEEVISSLRALSQVFPHVRIPGEEESDTISKEVNAVVRYRVDRMDLPSRVKNRLRDELLKIGHRTYLWVYLVFDYLEKNTVKKTESAMMRAIMTLPKSVDNAYEQILQRSADPALARKALSIVIVATRPLTLTEMNVAVNMEATTESFKDLDLEEDRDFHITLREWCGLFLAIHHGKVYFLHQTAREFLLADPTPMPAETLRATEAADSPWSRSIVQLDAHRVLATACVRYLNFFNDSTTSGDKGRLFLDYSAVHWGEHFREAHFEAEAAIVPLVFAICDPKRQICFTWQHLYKGPRRRLLPGPSNGILAISSYFGLSEISGLLLATGSDANMKDDRGRRALHWAILRGHADVVKQLLTYGADVDVKTGDDAGSWTPLMLAASYGYVDIVKYLLDHKADVHAENYHGHTALYFAARRGSEPIAKHLLAHGAEVNTKDDGGWTPLYWAAYEGYEDVAGHLLKHGADVNMRDKNGWTPLLFAAKQGHWAVLELLLAHGADADAKDDDGDTLLSLLSPDEAQGVRDRLPPAPRPISGEDV</sequence>
<evidence type="ECO:0000256" key="1">
    <source>
        <dbReference type="ARBA" id="ARBA00022737"/>
    </source>
</evidence>
<dbReference type="SUPFAM" id="SSF48403">
    <property type="entry name" value="Ankyrin repeat"/>
    <property type="match status" value="1"/>
</dbReference>
<evidence type="ECO:0000259" key="7">
    <source>
        <dbReference type="Pfam" id="PF23239"/>
    </source>
</evidence>
<keyword evidence="2 3" id="KW-0040">ANK repeat</keyword>
<dbReference type="AlphaFoldDB" id="A0AA39XW34"/>
<dbReference type="Pfam" id="PF17100">
    <property type="entry name" value="NACHT_N"/>
    <property type="match status" value="1"/>
</dbReference>
<dbReference type="PRINTS" id="PR01415">
    <property type="entry name" value="ANKYRIN"/>
</dbReference>
<organism evidence="9 10">
    <name type="scientific">Cercophora newfieldiana</name>
    <dbReference type="NCBI Taxonomy" id="92897"/>
    <lineage>
        <taxon>Eukaryota</taxon>
        <taxon>Fungi</taxon>
        <taxon>Dikarya</taxon>
        <taxon>Ascomycota</taxon>
        <taxon>Pezizomycotina</taxon>
        <taxon>Sordariomycetes</taxon>
        <taxon>Sordariomycetidae</taxon>
        <taxon>Sordariales</taxon>
        <taxon>Lasiosphaeriaceae</taxon>
        <taxon>Cercophora</taxon>
    </lineage>
</organism>
<dbReference type="InterPro" id="IPR055497">
    <property type="entry name" value="DUF7069"/>
</dbReference>
<dbReference type="Proteomes" id="UP001174936">
    <property type="component" value="Unassembled WGS sequence"/>
</dbReference>
<feature type="repeat" description="ANK" evidence="3">
    <location>
        <begin position="906"/>
        <end position="938"/>
    </location>
</feature>
<feature type="repeat" description="ANK" evidence="3">
    <location>
        <begin position="942"/>
        <end position="974"/>
    </location>
</feature>
<dbReference type="Gene3D" id="3.40.50.300">
    <property type="entry name" value="P-loop containing nucleotide triphosphate hydrolases"/>
    <property type="match status" value="1"/>
</dbReference>
<evidence type="ECO:0000256" key="4">
    <source>
        <dbReference type="SAM" id="MobiDB-lite"/>
    </source>
</evidence>
<dbReference type="InterPro" id="IPR002110">
    <property type="entry name" value="Ankyrin_rpt"/>
</dbReference>
<evidence type="ECO:0000256" key="3">
    <source>
        <dbReference type="PROSITE-ProRule" id="PRU00023"/>
    </source>
</evidence>
<dbReference type="PROSITE" id="PS50297">
    <property type="entry name" value="ANK_REP_REGION"/>
    <property type="match status" value="5"/>
</dbReference>
<evidence type="ECO:0000313" key="9">
    <source>
        <dbReference type="EMBL" id="KAK0641338.1"/>
    </source>
</evidence>
<feature type="repeat" description="ANK" evidence="3">
    <location>
        <begin position="1041"/>
        <end position="1073"/>
    </location>
</feature>
<dbReference type="SUPFAM" id="SSF52540">
    <property type="entry name" value="P-loop containing nucleoside triphosphate hydrolases"/>
    <property type="match status" value="1"/>
</dbReference>
<name>A0AA39XW34_9PEZI</name>
<evidence type="ECO:0000256" key="2">
    <source>
        <dbReference type="ARBA" id="ARBA00023043"/>
    </source>
</evidence>
<reference evidence="9" key="1">
    <citation type="submission" date="2023-06" db="EMBL/GenBank/DDBJ databases">
        <title>Genome-scale phylogeny and comparative genomics of the fungal order Sordariales.</title>
        <authorList>
            <consortium name="Lawrence Berkeley National Laboratory"/>
            <person name="Hensen N."/>
            <person name="Bonometti L."/>
            <person name="Westerberg I."/>
            <person name="Brannstrom I.O."/>
            <person name="Guillou S."/>
            <person name="Cros-Aarteil S."/>
            <person name="Calhoun S."/>
            <person name="Haridas S."/>
            <person name="Kuo A."/>
            <person name="Mondo S."/>
            <person name="Pangilinan J."/>
            <person name="Riley R."/>
            <person name="Labutti K."/>
            <person name="Andreopoulos B."/>
            <person name="Lipzen A."/>
            <person name="Chen C."/>
            <person name="Yanf M."/>
            <person name="Daum C."/>
            <person name="Ng V."/>
            <person name="Clum A."/>
            <person name="Steindorff A."/>
            <person name="Ohm R."/>
            <person name="Martin F."/>
            <person name="Silar P."/>
            <person name="Natvig D."/>
            <person name="Lalanne C."/>
            <person name="Gautier V."/>
            <person name="Ament-Velasquez S.L."/>
            <person name="Kruys A."/>
            <person name="Hutchinson M.I."/>
            <person name="Powell A.J."/>
            <person name="Barry K."/>
            <person name="Miller A.N."/>
            <person name="Grigoriev I.V."/>
            <person name="Debuchy R."/>
            <person name="Gladieux P."/>
            <person name="Thoren M.H."/>
            <person name="Johannesson H."/>
        </authorList>
    </citation>
    <scope>NUCLEOTIDE SEQUENCE</scope>
    <source>
        <strain evidence="9">SMH2532-1</strain>
    </source>
</reference>
<feature type="domain" description="Nephrocystin 3-like N-terminal" evidence="8">
    <location>
        <begin position="405"/>
        <end position="568"/>
    </location>
</feature>
<evidence type="ECO:0000259" key="8">
    <source>
        <dbReference type="Pfam" id="PF24883"/>
    </source>
</evidence>
<comment type="caution">
    <text evidence="9">The sequence shown here is derived from an EMBL/GenBank/DDBJ whole genome shotgun (WGS) entry which is preliminary data.</text>
</comment>
<evidence type="ECO:0000259" key="5">
    <source>
        <dbReference type="Pfam" id="PF17100"/>
    </source>
</evidence>
<dbReference type="PANTHER" id="PTHR24171">
    <property type="entry name" value="ANKYRIN REPEAT DOMAIN-CONTAINING PROTEIN 39-RELATED"/>
    <property type="match status" value="1"/>
</dbReference>
<evidence type="ECO:0008006" key="11">
    <source>
        <dbReference type="Google" id="ProtNLM"/>
    </source>
</evidence>
<feature type="region of interest" description="Disordered" evidence="4">
    <location>
        <begin position="1077"/>
        <end position="1106"/>
    </location>
</feature>
<feature type="domain" description="NWD NACHT-NTPase N-terminal" evidence="5">
    <location>
        <begin position="80"/>
        <end position="306"/>
    </location>
</feature>
<dbReference type="InterPro" id="IPR036770">
    <property type="entry name" value="Ankyrin_rpt-contain_sf"/>
</dbReference>
<gene>
    <name evidence="9" type="ORF">B0T16DRAFT_213792</name>
</gene>
<dbReference type="EMBL" id="JAULSV010000006">
    <property type="protein sequence ID" value="KAK0641338.1"/>
    <property type="molecule type" value="Genomic_DNA"/>
</dbReference>
<dbReference type="InterPro" id="IPR054471">
    <property type="entry name" value="GPIID_WHD"/>
</dbReference>
<dbReference type="PROSITE" id="PS50088">
    <property type="entry name" value="ANK_REPEAT"/>
    <property type="match status" value="5"/>
</dbReference>
<dbReference type="Pfam" id="PF24883">
    <property type="entry name" value="NPHP3_N"/>
    <property type="match status" value="1"/>
</dbReference>
<feature type="domain" description="GPI inositol-deacylase winged helix" evidence="6">
    <location>
        <begin position="673"/>
        <end position="761"/>
    </location>
</feature>
<dbReference type="PANTHER" id="PTHR24171:SF9">
    <property type="entry name" value="ANKYRIN REPEAT DOMAIN-CONTAINING PROTEIN 39"/>
    <property type="match status" value="1"/>
</dbReference>
<dbReference type="Gene3D" id="1.25.40.20">
    <property type="entry name" value="Ankyrin repeat-containing domain"/>
    <property type="match status" value="1"/>
</dbReference>
<protein>
    <recommendedName>
        <fullName evidence="11">NWD NACHT-NTPase N-terminal domain-containing protein</fullName>
    </recommendedName>
</protein>
<dbReference type="Pfam" id="PF22939">
    <property type="entry name" value="WHD_GPIID"/>
    <property type="match status" value="1"/>
</dbReference>
<dbReference type="InterPro" id="IPR027417">
    <property type="entry name" value="P-loop_NTPase"/>
</dbReference>
<dbReference type="Pfam" id="PF23239">
    <property type="entry name" value="DUF7069"/>
    <property type="match status" value="1"/>
</dbReference>
<feature type="compositionally biased region" description="Polar residues" evidence="4">
    <location>
        <begin position="43"/>
        <end position="53"/>
    </location>
</feature>
<feature type="repeat" description="ANK" evidence="3">
    <location>
        <begin position="1008"/>
        <end position="1040"/>
    </location>
</feature>
<keyword evidence="1" id="KW-0677">Repeat</keyword>
<proteinExistence type="predicted"/>
<accession>A0AA39XW34</accession>
<keyword evidence="10" id="KW-1185">Reference proteome</keyword>
<dbReference type="InterPro" id="IPR056884">
    <property type="entry name" value="NPHP3-like_N"/>
</dbReference>
<feature type="domain" description="DUF7069" evidence="7">
    <location>
        <begin position="598"/>
        <end position="659"/>
    </location>
</feature>
<feature type="compositionally biased region" description="Basic and acidic residues" evidence="4">
    <location>
        <begin position="66"/>
        <end position="78"/>
    </location>
</feature>
<feature type="region of interest" description="Disordered" evidence="4">
    <location>
        <begin position="1"/>
        <end position="78"/>
    </location>
</feature>
<dbReference type="Pfam" id="PF12796">
    <property type="entry name" value="Ank_2"/>
    <property type="match status" value="2"/>
</dbReference>
<evidence type="ECO:0000259" key="6">
    <source>
        <dbReference type="Pfam" id="PF22939"/>
    </source>
</evidence>
<feature type="repeat" description="ANK" evidence="3">
    <location>
        <begin position="975"/>
        <end position="1007"/>
    </location>
</feature>
<dbReference type="Pfam" id="PF00023">
    <property type="entry name" value="Ank"/>
    <property type="match status" value="1"/>
</dbReference>
<dbReference type="SMART" id="SM00248">
    <property type="entry name" value="ANK"/>
    <property type="match status" value="5"/>
</dbReference>
<dbReference type="InterPro" id="IPR031359">
    <property type="entry name" value="NACHT_N"/>
</dbReference>